<dbReference type="Pfam" id="PF02541">
    <property type="entry name" value="Ppx-GppA"/>
    <property type="match status" value="1"/>
</dbReference>
<dbReference type="InterPro" id="IPR003695">
    <property type="entry name" value="Ppx_GppA_N"/>
</dbReference>
<dbReference type="Gene3D" id="3.30.420.150">
    <property type="entry name" value="Exopolyphosphatase. Domain 2"/>
    <property type="match status" value="1"/>
</dbReference>
<dbReference type="SUPFAM" id="SSF109604">
    <property type="entry name" value="HD-domain/PDEase-like"/>
    <property type="match status" value="1"/>
</dbReference>
<organism evidence="3 4">
    <name type="scientific">Brevundimonas bullata</name>
    <dbReference type="NCBI Taxonomy" id="13160"/>
    <lineage>
        <taxon>Bacteria</taxon>
        <taxon>Pseudomonadati</taxon>
        <taxon>Pseudomonadota</taxon>
        <taxon>Alphaproteobacteria</taxon>
        <taxon>Caulobacterales</taxon>
        <taxon>Caulobacteraceae</taxon>
        <taxon>Brevundimonas</taxon>
    </lineage>
</organism>
<dbReference type="EC" id="3.6.1.40" evidence="3"/>
<dbReference type="Pfam" id="PF21697">
    <property type="entry name" value="Ppx_C"/>
    <property type="match status" value="1"/>
</dbReference>
<comment type="caution">
    <text evidence="3">The sequence shown here is derived from an EMBL/GenBank/DDBJ whole genome shotgun (WGS) entry which is preliminary data.</text>
</comment>
<sequence>MGVEAEYPSRQIAVIDIGSNSVRLVLYRLEGRAVWTMFNEKVLAGLGRDLAATKRLSVPGVASAMTALRRFAAVIEGVQPDQTIIAATAAVREAEDGPEFCARVAAETGLQVRVLSGEEEARYSALGVLAGAPGSQGVAADMGGASLELTRIGNGGRNRPLDKGVTLPLGPFALTDPKGFDADRLRARIAKRLAPVADAYATTDLHAVGGAWRSLAQMHMAMTDHPLRIVHEYAMTAADVRDLTRLVARQSKASLEKLPGVSKRRAETLPYAALVLDGLIEALGLKSVTFSAWGVREGLLYAGMSPEMAAVDPLLAGCSAWGGRQGVDPALPRALDGWLQPVVSAMPEAFGEERDAVLTSSVCRLADLGARLHPDHRVDLVFDQVLRSPIPGQTHAERAFLAVAMNARYGGEAKTPSPVAVDRLLSETGQKRARALGLAMRLACDLSGRSPQLLANAAATVEKGALRLTAAEGYADMLLGEQTRRRAKALAEAMGLSLSLSLSLKMQEATPH</sequence>
<dbReference type="EMBL" id="JACHKY010000002">
    <property type="protein sequence ID" value="MBB4797346.1"/>
    <property type="molecule type" value="Genomic_DNA"/>
</dbReference>
<accession>A0A7W7IMZ4</accession>
<evidence type="ECO:0000313" key="3">
    <source>
        <dbReference type="EMBL" id="MBB4797346.1"/>
    </source>
</evidence>
<dbReference type="CDD" id="cd24052">
    <property type="entry name" value="ASKHA_NBD_HpPPX-GppA-like"/>
    <property type="match status" value="1"/>
</dbReference>
<dbReference type="Gene3D" id="3.30.420.40">
    <property type="match status" value="1"/>
</dbReference>
<dbReference type="AlphaFoldDB" id="A0A7W7IMZ4"/>
<dbReference type="GO" id="GO:0008894">
    <property type="term" value="F:guanosine-5'-triphosphate,3'-diphosphate diphosphatase activity"/>
    <property type="evidence" value="ECO:0007669"/>
    <property type="project" value="UniProtKB-EC"/>
</dbReference>
<proteinExistence type="predicted"/>
<dbReference type="GO" id="GO:0004309">
    <property type="term" value="F:exopolyphosphatase activity"/>
    <property type="evidence" value="ECO:0007669"/>
    <property type="project" value="UniProtKB-EC"/>
</dbReference>
<feature type="domain" description="Ppx/GppA phosphatase N-terminal" evidence="1">
    <location>
        <begin position="34"/>
        <end position="303"/>
    </location>
</feature>
<dbReference type="PANTHER" id="PTHR30005:SF0">
    <property type="entry name" value="RETROGRADE REGULATION PROTEIN 2"/>
    <property type="match status" value="1"/>
</dbReference>
<dbReference type="RefSeq" id="WP_184267886.1">
    <property type="nucleotide sequence ID" value="NZ_JACHKY010000002.1"/>
</dbReference>
<evidence type="ECO:0000259" key="1">
    <source>
        <dbReference type="Pfam" id="PF02541"/>
    </source>
</evidence>
<protein>
    <submittedName>
        <fullName evidence="3">Exopolyphosphatase/guanosine-5'-triphosphate, 3'-diphosphate pyrophosphatase</fullName>
        <ecNumber evidence="3">3.6.1.11</ecNumber>
        <ecNumber evidence="3">3.6.1.40</ecNumber>
    </submittedName>
</protein>
<dbReference type="EC" id="3.6.1.11" evidence="3"/>
<keyword evidence="3" id="KW-0378">Hydrolase</keyword>
<dbReference type="InterPro" id="IPR050273">
    <property type="entry name" value="GppA/Ppx_hydrolase"/>
</dbReference>
<evidence type="ECO:0000259" key="2">
    <source>
        <dbReference type="Pfam" id="PF21697"/>
    </source>
</evidence>
<evidence type="ECO:0000313" key="4">
    <source>
        <dbReference type="Proteomes" id="UP000539957"/>
    </source>
</evidence>
<dbReference type="SUPFAM" id="SSF53067">
    <property type="entry name" value="Actin-like ATPase domain"/>
    <property type="match status" value="2"/>
</dbReference>
<gene>
    <name evidence="3" type="ORF">HNP32_001070</name>
</gene>
<dbReference type="PANTHER" id="PTHR30005">
    <property type="entry name" value="EXOPOLYPHOSPHATASE"/>
    <property type="match status" value="1"/>
</dbReference>
<dbReference type="InterPro" id="IPR043129">
    <property type="entry name" value="ATPase_NBD"/>
</dbReference>
<feature type="domain" description="Exopolyphosphatase C-terminal" evidence="2">
    <location>
        <begin position="354"/>
        <end position="499"/>
    </location>
</feature>
<dbReference type="Proteomes" id="UP000539957">
    <property type="component" value="Unassembled WGS sequence"/>
</dbReference>
<keyword evidence="4" id="KW-1185">Reference proteome</keyword>
<reference evidence="3 4" key="1">
    <citation type="submission" date="2020-08" db="EMBL/GenBank/DDBJ databases">
        <title>Functional genomics of gut bacteria from endangered species of beetles.</title>
        <authorList>
            <person name="Carlos-Shanley C."/>
        </authorList>
    </citation>
    <scope>NUCLEOTIDE SEQUENCE [LARGE SCALE GENOMIC DNA]</scope>
    <source>
        <strain evidence="3 4">S00123</strain>
    </source>
</reference>
<dbReference type="InterPro" id="IPR048951">
    <property type="entry name" value="Ppx_C"/>
</dbReference>
<name>A0A7W7IMZ4_9CAUL</name>
<dbReference type="Gene3D" id="1.10.3210.10">
    <property type="entry name" value="Hypothetical protein af1432"/>
    <property type="match status" value="1"/>
</dbReference>